<keyword evidence="3" id="KW-1185">Reference proteome</keyword>
<keyword evidence="1" id="KW-0812">Transmembrane</keyword>
<keyword evidence="1" id="KW-0472">Membrane</keyword>
<evidence type="ECO:0000313" key="3">
    <source>
        <dbReference type="Proteomes" id="UP001596098"/>
    </source>
</evidence>
<dbReference type="RefSeq" id="WP_164878713.1">
    <property type="nucleotide sequence ID" value="NZ_CP034929.1"/>
</dbReference>
<protein>
    <submittedName>
        <fullName evidence="2">Uncharacterized protein</fullName>
    </submittedName>
</protein>
<evidence type="ECO:0000313" key="2">
    <source>
        <dbReference type="EMBL" id="MFC6153732.1"/>
    </source>
</evidence>
<sequence>MLNSAIVLASSEEAHAWGGADPYWVGATVLVIMLGMIGALIAFGNGREHS</sequence>
<dbReference type="Proteomes" id="UP001596098">
    <property type="component" value="Unassembled WGS sequence"/>
</dbReference>
<reference evidence="3" key="1">
    <citation type="journal article" date="2019" name="Int. J. Syst. Evol. Microbiol.">
        <title>The Global Catalogue of Microorganisms (GCM) 10K type strain sequencing project: providing services to taxonomists for standard genome sequencing and annotation.</title>
        <authorList>
            <consortium name="The Broad Institute Genomics Platform"/>
            <consortium name="The Broad Institute Genome Sequencing Center for Infectious Disease"/>
            <person name="Wu L."/>
            <person name="Ma J."/>
        </authorList>
    </citation>
    <scope>NUCLEOTIDE SEQUENCE [LARGE SCALE GENOMIC DNA]</scope>
    <source>
        <strain evidence="3">DFY28</strain>
    </source>
</reference>
<feature type="transmembrane region" description="Helical" evidence="1">
    <location>
        <begin position="23"/>
        <end position="43"/>
    </location>
</feature>
<accession>A0ABW1QXN9</accession>
<name>A0ABW1QXN9_9ACTN</name>
<gene>
    <name evidence="2" type="ORF">ACFPWU_08665</name>
</gene>
<evidence type="ECO:0000256" key="1">
    <source>
        <dbReference type="SAM" id="Phobius"/>
    </source>
</evidence>
<proteinExistence type="predicted"/>
<keyword evidence="1" id="KW-1133">Transmembrane helix</keyword>
<comment type="caution">
    <text evidence="2">The sequence shown here is derived from an EMBL/GenBank/DDBJ whole genome shotgun (WGS) entry which is preliminary data.</text>
</comment>
<dbReference type="EMBL" id="JBHSQI010000004">
    <property type="protein sequence ID" value="MFC6153732.1"/>
    <property type="molecule type" value="Genomic_DNA"/>
</dbReference>
<organism evidence="2 3">
    <name type="scientific">Nocardioides yefusunii</name>
    <dbReference type="NCBI Taxonomy" id="2500546"/>
    <lineage>
        <taxon>Bacteria</taxon>
        <taxon>Bacillati</taxon>
        <taxon>Actinomycetota</taxon>
        <taxon>Actinomycetes</taxon>
        <taxon>Propionibacteriales</taxon>
        <taxon>Nocardioidaceae</taxon>
        <taxon>Nocardioides</taxon>
    </lineage>
</organism>